<reference evidence="14" key="1">
    <citation type="submission" date="2015-04" db="UniProtKB">
        <authorList>
            <consortium name="EnsemblPlants"/>
        </authorList>
    </citation>
    <scope>IDENTIFICATION</scope>
    <source>
        <strain evidence="14">SL10</strain>
    </source>
</reference>
<sequence length="465" mass="49616">MSRRSGVATSRRTRRAAEQEVQPPPLFAANPIFLCEDDGSAGRLIKPGGAVRGYGPGSLHALVRGRGRDVAADDDDDDGGNKLLPLPLPPCRAHREGRGGTRVPTAWHVGPTIVVGPHGAVVRIRAPPPPQQHDPFLAAYVACTKGRAGAGNKKKKKKAKAAARGGCGMWNGWASGARYARVMSCRHGGAVTVLQGATPLPAVAGYAESPAHPTLDLSRLPAVLPGRRRGEEVRIQGDEFWHMTRVLRLGINDRVELFDGAGGLVEGSIQKVDKGGSDVKLLEDARLIAPDGIQWHVYAAFGTLKGGRADWLVEKCTELGACSVTPLLTERCHTVAENRVDRLQRLVLAAVKQCQRIHGMLLNPPIQIADLQPVVSQSKLAFVASAESPPLLSTLPKSCNEESGLLIVGPEGDFTEEEVNVLKASGAVPVGLGPCRLRVETATISLLSALMLWSDAHRQETLKCR</sequence>
<dbReference type="CDD" id="cd18084">
    <property type="entry name" value="RsmE-like"/>
    <property type="match status" value="1"/>
</dbReference>
<comment type="catalytic activity">
    <reaction evidence="10">
        <text>uridine(1498) in 16S rRNA + S-adenosyl-L-methionine = N(3)-methyluridine(1498) in 16S rRNA + S-adenosyl-L-homocysteine + H(+)</text>
        <dbReference type="Rhea" id="RHEA:42920"/>
        <dbReference type="Rhea" id="RHEA-COMP:10283"/>
        <dbReference type="Rhea" id="RHEA-COMP:10284"/>
        <dbReference type="ChEBI" id="CHEBI:15378"/>
        <dbReference type="ChEBI" id="CHEBI:57856"/>
        <dbReference type="ChEBI" id="CHEBI:59789"/>
        <dbReference type="ChEBI" id="CHEBI:65315"/>
        <dbReference type="ChEBI" id="CHEBI:74502"/>
        <dbReference type="EC" id="2.1.1.193"/>
    </reaction>
</comment>
<keyword evidence="5" id="KW-0698">rRNA processing</keyword>
<dbReference type="InterPro" id="IPR046886">
    <property type="entry name" value="RsmE_MTase_dom"/>
</dbReference>
<evidence type="ECO:0000256" key="3">
    <source>
        <dbReference type="ARBA" id="ARBA00012328"/>
    </source>
</evidence>
<evidence type="ECO:0000256" key="10">
    <source>
        <dbReference type="ARBA" id="ARBA00047944"/>
    </source>
</evidence>
<dbReference type="NCBIfam" id="TIGR00046">
    <property type="entry name" value="RsmE family RNA methyltransferase"/>
    <property type="match status" value="1"/>
</dbReference>
<dbReference type="EnsemblPlants" id="ONIVA03G34390.1">
    <property type="protein sequence ID" value="ONIVA03G34390.1"/>
    <property type="gene ID" value="ONIVA03G34390"/>
</dbReference>
<evidence type="ECO:0000256" key="5">
    <source>
        <dbReference type="ARBA" id="ARBA00022552"/>
    </source>
</evidence>
<dbReference type="PANTHER" id="PTHR30027">
    <property type="entry name" value="RIBOSOMAL RNA SMALL SUBUNIT METHYLTRANSFERASE E"/>
    <property type="match status" value="1"/>
</dbReference>
<evidence type="ECO:0000259" key="12">
    <source>
        <dbReference type="Pfam" id="PF04452"/>
    </source>
</evidence>
<evidence type="ECO:0000313" key="15">
    <source>
        <dbReference type="Proteomes" id="UP000006591"/>
    </source>
</evidence>
<dbReference type="GO" id="GO:0005737">
    <property type="term" value="C:cytoplasm"/>
    <property type="evidence" value="ECO:0007669"/>
    <property type="project" value="UniProtKB-SubCell"/>
</dbReference>
<evidence type="ECO:0000256" key="7">
    <source>
        <dbReference type="ARBA" id="ARBA00022679"/>
    </source>
</evidence>
<dbReference type="InterPro" id="IPR046887">
    <property type="entry name" value="RsmE_PUA-like"/>
</dbReference>
<dbReference type="OMA" id="SDAHCQE"/>
<dbReference type="GO" id="GO:0070042">
    <property type="term" value="F:rRNA (uridine-N3-)-methyltransferase activity"/>
    <property type="evidence" value="ECO:0007669"/>
    <property type="project" value="TreeGrafter"/>
</dbReference>
<dbReference type="InterPro" id="IPR015947">
    <property type="entry name" value="PUA-like_sf"/>
</dbReference>
<keyword evidence="7" id="KW-0808">Transferase</keyword>
<evidence type="ECO:0000313" key="14">
    <source>
        <dbReference type="EnsemblPlants" id="ONIVA03G34390.1"/>
    </source>
</evidence>
<dbReference type="Gramene" id="ONIVA03G34390.1">
    <property type="protein sequence ID" value="ONIVA03G34390.1"/>
    <property type="gene ID" value="ONIVA03G34390"/>
</dbReference>
<evidence type="ECO:0000256" key="9">
    <source>
        <dbReference type="ARBA" id="ARBA00025699"/>
    </source>
</evidence>
<dbReference type="Pfam" id="PF20260">
    <property type="entry name" value="PUA_4"/>
    <property type="match status" value="1"/>
</dbReference>
<dbReference type="EC" id="2.1.1.193" evidence="3"/>
<keyword evidence="4" id="KW-0963">Cytoplasm</keyword>
<dbReference type="eggNOG" id="ENOG502QPPV">
    <property type="taxonomic scope" value="Eukaryota"/>
</dbReference>
<dbReference type="FunFam" id="3.40.1280.10:FF:000018">
    <property type="entry name" value="uncharacterized protein LOC106771328 isoform X2"/>
    <property type="match status" value="1"/>
</dbReference>
<proteinExistence type="inferred from homology"/>
<dbReference type="Proteomes" id="UP000006591">
    <property type="component" value="Chromosome 3"/>
</dbReference>
<dbReference type="InterPro" id="IPR029026">
    <property type="entry name" value="tRNA_m1G_MTases_N"/>
</dbReference>
<dbReference type="STRING" id="4536.A0A0E0GTA3"/>
<evidence type="ECO:0000256" key="11">
    <source>
        <dbReference type="SAM" id="MobiDB-lite"/>
    </source>
</evidence>
<evidence type="ECO:0000256" key="1">
    <source>
        <dbReference type="ARBA" id="ARBA00004496"/>
    </source>
</evidence>
<feature type="domain" description="Ribosomal RNA small subunit methyltransferase E PUA-like" evidence="13">
    <location>
        <begin position="235"/>
        <end position="281"/>
    </location>
</feature>
<feature type="domain" description="Ribosomal RNA small subunit methyltransferase E methyltransferase" evidence="12">
    <location>
        <begin position="296"/>
        <end position="451"/>
    </location>
</feature>
<organism evidence="14">
    <name type="scientific">Oryza nivara</name>
    <name type="common">Indian wild rice</name>
    <name type="synonym">Oryza sativa f. spontanea</name>
    <dbReference type="NCBI Taxonomy" id="4536"/>
    <lineage>
        <taxon>Eukaryota</taxon>
        <taxon>Viridiplantae</taxon>
        <taxon>Streptophyta</taxon>
        <taxon>Embryophyta</taxon>
        <taxon>Tracheophyta</taxon>
        <taxon>Spermatophyta</taxon>
        <taxon>Magnoliopsida</taxon>
        <taxon>Liliopsida</taxon>
        <taxon>Poales</taxon>
        <taxon>Poaceae</taxon>
        <taxon>BOP clade</taxon>
        <taxon>Oryzoideae</taxon>
        <taxon>Oryzeae</taxon>
        <taxon>Oryzinae</taxon>
        <taxon>Oryza</taxon>
    </lineage>
</organism>
<dbReference type="InterPro" id="IPR006700">
    <property type="entry name" value="RsmE"/>
</dbReference>
<comment type="similarity">
    <text evidence="2">Belongs to the RNA methyltransferase RsmE family.</text>
</comment>
<dbReference type="AlphaFoldDB" id="A0A0E0GTA3"/>
<accession>A0A0E0GTA3</accession>
<dbReference type="SUPFAM" id="SSF88697">
    <property type="entry name" value="PUA domain-like"/>
    <property type="match status" value="1"/>
</dbReference>
<dbReference type="InterPro" id="IPR029028">
    <property type="entry name" value="Alpha/beta_knot_MTases"/>
</dbReference>
<evidence type="ECO:0000256" key="6">
    <source>
        <dbReference type="ARBA" id="ARBA00022603"/>
    </source>
</evidence>
<evidence type="ECO:0000259" key="13">
    <source>
        <dbReference type="Pfam" id="PF20260"/>
    </source>
</evidence>
<reference evidence="14" key="2">
    <citation type="submission" date="2018-04" db="EMBL/GenBank/DDBJ databases">
        <title>OnivRS2 (Oryza nivara Reference Sequence Version 2).</title>
        <authorList>
            <person name="Zhang J."/>
            <person name="Kudrna D."/>
            <person name="Lee S."/>
            <person name="Talag J."/>
            <person name="Rajasekar S."/>
            <person name="Welchert J."/>
            <person name="Hsing Y.-I."/>
            <person name="Wing R.A."/>
        </authorList>
    </citation>
    <scope>NUCLEOTIDE SEQUENCE [LARGE SCALE GENOMIC DNA]</scope>
    <source>
        <strain evidence="14">SL10</strain>
    </source>
</reference>
<protein>
    <recommendedName>
        <fullName evidence="3">16S rRNA (uracil(1498)-N(3))-methyltransferase</fullName>
        <ecNumber evidence="3">2.1.1.193</ecNumber>
    </recommendedName>
</protein>
<feature type="region of interest" description="Disordered" evidence="11">
    <location>
        <begin position="69"/>
        <end position="105"/>
    </location>
</feature>
<dbReference type="PANTHER" id="PTHR30027:SF3">
    <property type="entry name" value="16S RRNA (URACIL(1498)-N(3))-METHYLTRANSFERASE"/>
    <property type="match status" value="1"/>
</dbReference>
<comment type="function">
    <text evidence="9">Specifically methylates the N3 position of the uracil ring of uridine 1498 (m3U1498) in 16S rRNA. Acts on the fully assembled 30S ribosomal subunit.</text>
</comment>
<evidence type="ECO:0000256" key="4">
    <source>
        <dbReference type="ARBA" id="ARBA00022490"/>
    </source>
</evidence>
<comment type="subcellular location">
    <subcellularLocation>
        <location evidence="1">Cytoplasm</location>
    </subcellularLocation>
</comment>
<dbReference type="Gene3D" id="3.40.1280.10">
    <property type="match status" value="1"/>
</dbReference>
<dbReference type="HOGENOM" id="CLU_630681_0_0_1"/>
<keyword evidence="8" id="KW-0949">S-adenosyl-L-methionine</keyword>
<evidence type="ECO:0000256" key="2">
    <source>
        <dbReference type="ARBA" id="ARBA00005528"/>
    </source>
</evidence>
<dbReference type="Pfam" id="PF04452">
    <property type="entry name" value="Methyltrans_RNA"/>
    <property type="match status" value="1"/>
</dbReference>
<keyword evidence="6" id="KW-0489">Methyltransferase</keyword>
<name>A0A0E0GTA3_ORYNI</name>
<feature type="region of interest" description="Disordered" evidence="11">
    <location>
        <begin position="1"/>
        <end position="23"/>
    </location>
</feature>
<dbReference type="GO" id="GO:0070475">
    <property type="term" value="P:rRNA base methylation"/>
    <property type="evidence" value="ECO:0007669"/>
    <property type="project" value="TreeGrafter"/>
</dbReference>
<evidence type="ECO:0000256" key="8">
    <source>
        <dbReference type="ARBA" id="ARBA00022691"/>
    </source>
</evidence>
<keyword evidence="15" id="KW-1185">Reference proteome</keyword>
<dbReference type="SUPFAM" id="SSF75217">
    <property type="entry name" value="alpha/beta knot"/>
    <property type="match status" value="1"/>
</dbReference>